<evidence type="ECO:0000313" key="1">
    <source>
        <dbReference type="EMBL" id="CTQ77492.1"/>
    </source>
</evidence>
<dbReference type="Proteomes" id="UP000049983">
    <property type="component" value="Unassembled WGS sequence"/>
</dbReference>
<dbReference type="GeneID" id="97672424"/>
<dbReference type="EMBL" id="CXWC01000013">
    <property type="protein sequence ID" value="CTQ77492.1"/>
    <property type="molecule type" value="Genomic_DNA"/>
</dbReference>
<organism evidence="1 2">
    <name type="scientific">Roseibium album</name>
    <dbReference type="NCBI Taxonomy" id="311410"/>
    <lineage>
        <taxon>Bacteria</taxon>
        <taxon>Pseudomonadati</taxon>
        <taxon>Pseudomonadota</taxon>
        <taxon>Alphaproteobacteria</taxon>
        <taxon>Hyphomicrobiales</taxon>
        <taxon>Stappiaceae</taxon>
        <taxon>Roseibium</taxon>
    </lineage>
</organism>
<dbReference type="OrthoDB" id="8481213at2"/>
<dbReference type="RefSeq" id="WP_055117817.1">
    <property type="nucleotide sequence ID" value="NZ_CXWA01000004.1"/>
</dbReference>
<name>A0A0M7AQK6_9HYPH</name>
<evidence type="ECO:0000313" key="2">
    <source>
        <dbReference type="Proteomes" id="UP000049983"/>
    </source>
</evidence>
<dbReference type="AlphaFoldDB" id="A0A0M7AQK6"/>
<accession>A0A0M7AQK6</accession>
<keyword evidence="2" id="KW-1185">Reference proteome</keyword>
<protein>
    <submittedName>
        <fullName evidence="1">Uncharacterized protein</fullName>
    </submittedName>
</protein>
<proteinExistence type="predicted"/>
<sequence>MLNIVASTAKAHNPEFVQAKRRGSEDNEKWVKRHLKTLAAEEGAKGMSYLVLIGGKQKSYFHTRVAQGHLRNDMSPSHWSHVVLLQGSGPTDKGAIWEISLEPAEGFGYPPSDNAVEQAHLANYASKNMYPNIAVMRIPVKLSEMKKTIVQFKKQRVDLDCVELLLLWLGYVWGVGRADNPLFDGYGIPSAAFIEALCSANGYDLTPGLESRASCPEAIWQAARWWQEFQVTQQGAAPIRGMWHTEHYLGE</sequence>
<dbReference type="STRING" id="311410.LA5095_03880"/>
<gene>
    <name evidence="1" type="ORF">LA5096_05162</name>
</gene>
<reference evidence="2" key="1">
    <citation type="submission" date="2015-07" db="EMBL/GenBank/DDBJ databases">
        <authorList>
            <person name="Rodrigo-Torres Lidia"/>
            <person name="Arahal R.David."/>
        </authorList>
    </citation>
    <scope>NUCLEOTIDE SEQUENCE [LARGE SCALE GENOMIC DNA]</scope>
    <source>
        <strain evidence="2">CECT 5096</strain>
    </source>
</reference>